<dbReference type="Pfam" id="PF01878">
    <property type="entry name" value="EVE"/>
    <property type="match status" value="1"/>
</dbReference>
<dbReference type="PANTHER" id="PTHR14087:SF7">
    <property type="entry name" value="THYMOCYTE NUCLEAR PROTEIN 1"/>
    <property type="match status" value="1"/>
</dbReference>
<protein>
    <recommendedName>
        <fullName evidence="1">EVE domain-containing protein</fullName>
    </recommendedName>
</protein>
<gene>
    <name evidence="2" type="ordered locus">Swit_1317</name>
</gene>
<organism evidence="2 3">
    <name type="scientific">Rhizorhabdus wittichii (strain DSM 6014 / CCUG 31198 / JCM 15750 / NBRC 105917 / EY 4224 / RW1)</name>
    <name type="common">Sphingomonas wittichii</name>
    <dbReference type="NCBI Taxonomy" id="392499"/>
    <lineage>
        <taxon>Bacteria</taxon>
        <taxon>Pseudomonadati</taxon>
        <taxon>Pseudomonadota</taxon>
        <taxon>Alphaproteobacteria</taxon>
        <taxon>Sphingomonadales</taxon>
        <taxon>Sphingomonadaceae</taxon>
        <taxon>Rhizorhabdus</taxon>
    </lineage>
</organism>
<dbReference type="Gene3D" id="3.10.590.10">
    <property type="entry name" value="ph1033 like domains"/>
    <property type="match status" value="1"/>
</dbReference>
<dbReference type="AlphaFoldDB" id="A0A9J9LBS3"/>
<dbReference type="SUPFAM" id="SSF88697">
    <property type="entry name" value="PUA domain-like"/>
    <property type="match status" value="1"/>
</dbReference>
<dbReference type="InterPro" id="IPR015947">
    <property type="entry name" value="PUA-like_sf"/>
</dbReference>
<accession>A0A9J9LBS3</accession>
<dbReference type="KEGG" id="swi:Swit_1317"/>
<dbReference type="InterPro" id="IPR052181">
    <property type="entry name" value="5hmC_binding"/>
</dbReference>
<dbReference type="InterPro" id="IPR047197">
    <property type="entry name" value="THYN1-like_EVE"/>
</dbReference>
<name>A0A9J9LBS3_RHIWR</name>
<dbReference type="OrthoDB" id="9791347at2"/>
<reference evidence="2 3" key="1">
    <citation type="journal article" date="2010" name="J. Bacteriol.">
        <title>Genome sequence of the dioxin-mineralizing bacterium Sphingomonas wittichii RW1.</title>
        <authorList>
            <person name="Miller T.R."/>
            <person name="Delcher A.L."/>
            <person name="Salzberg S.L."/>
            <person name="Saunders E."/>
            <person name="Detter J.C."/>
            <person name="Halden R.U."/>
        </authorList>
    </citation>
    <scope>NUCLEOTIDE SEQUENCE [LARGE SCALE GENOMIC DNA]</scope>
    <source>
        <strain evidence="3">DSM 6014 / CCUG 31198 / JCM 15750 / NBRC 105917 / EY 4224 / RW1</strain>
    </source>
</reference>
<dbReference type="PANTHER" id="PTHR14087">
    <property type="entry name" value="THYMOCYTE NUCLEAR PROTEIN 1"/>
    <property type="match status" value="1"/>
</dbReference>
<dbReference type="EMBL" id="CP000699">
    <property type="protein sequence ID" value="ABQ67682.1"/>
    <property type="molecule type" value="Genomic_DNA"/>
</dbReference>
<dbReference type="Proteomes" id="UP000001989">
    <property type="component" value="Chromosome"/>
</dbReference>
<proteinExistence type="predicted"/>
<sequence length="148" mass="16135">MAADRRRKEMKVMAASHWLVKSEPNSYSYADLERDGRTVWDGVRNNAAALHLKAMKEGDEVLFYHSQEGLAVVGVARVVRTAFPDATDPAGRFVAVELAPIRALAKPVTLAAMKAEPALAGMAMLRQSRLSVSPVSDAEWDVILKMAA</sequence>
<dbReference type="CDD" id="cd21133">
    <property type="entry name" value="EVE"/>
    <property type="match status" value="1"/>
</dbReference>
<dbReference type="InterPro" id="IPR002740">
    <property type="entry name" value="EVE_domain"/>
</dbReference>
<evidence type="ECO:0000313" key="3">
    <source>
        <dbReference type="Proteomes" id="UP000001989"/>
    </source>
</evidence>
<evidence type="ECO:0000259" key="1">
    <source>
        <dbReference type="Pfam" id="PF01878"/>
    </source>
</evidence>
<feature type="domain" description="EVE" evidence="1">
    <location>
        <begin position="17"/>
        <end position="146"/>
    </location>
</feature>
<evidence type="ECO:0000313" key="2">
    <source>
        <dbReference type="EMBL" id="ABQ67682.1"/>
    </source>
</evidence>
<keyword evidence="3" id="KW-1185">Reference proteome</keyword>